<comment type="caution">
    <text evidence="1">The sequence shown here is derived from an EMBL/GenBank/DDBJ whole genome shotgun (WGS) entry which is preliminary data.</text>
</comment>
<accession>A0ABP6Q1T2</accession>
<evidence type="ECO:0000313" key="1">
    <source>
        <dbReference type="EMBL" id="GAA3200394.1"/>
    </source>
</evidence>
<dbReference type="Pfam" id="PF14117">
    <property type="entry name" value="DUF4287"/>
    <property type="match status" value="1"/>
</dbReference>
<protein>
    <submittedName>
        <fullName evidence="1">DUF4287 domain-containing protein</fullName>
    </submittedName>
</protein>
<name>A0ABP6Q1T2_9ACTN</name>
<sequence>MHSKLIARIPQVTGRDLPEWFRTIENGPSLIRTDERASWLADDAGISRGYAVALVHEHELHRRRCRG</sequence>
<dbReference type="Proteomes" id="UP001501237">
    <property type="component" value="Unassembled WGS sequence"/>
</dbReference>
<dbReference type="EMBL" id="BAAAUV010000003">
    <property type="protein sequence ID" value="GAA3200394.1"/>
    <property type="molecule type" value="Genomic_DNA"/>
</dbReference>
<evidence type="ECO:0000313" key="2">
    <source>
        <dbReference type="Proteomes" id="UP001501237"/>
    </source>
</evidence>
<keyword evidence="2" id="KW-1185">Reference proteome</keyword>
<reference evidence="2" key="1">
    <citation type="journal article" date="2019" name="Int. J. Syst. Evol. Microbiol.">
        <title>The Global Catalogue of Microorganisms (GCM) 10K type strain sequencing project: providing services to taxonomists for standard genome sequencing and annotation.</title>
        <authorList>
            <consortium name="The Broad Institute Genomics Platform"/>
            <consortium name="The Broad Institute Genome Sequencing Center for Infectious Disease"/>
            <person name="Wu L."/>
            <person name="Ma J."/>
        </authorList>
    </citation>
    <scope>NUCLEOTIDE SEQUENCE [LARGE SCALE GENOMIC DNA]</scope>
    <source>
        <strain evidence="2">JCM 9377</strain>
    </source>
</reference>
<proteinExistence type="predicted"/>
<gene>
    <name evidence="1" type="ORF">GCM10010468_13040</name>
</gene>
<organism evidence="1 2">
    <name type="scientific">Actinocorallia longicatena</name>
    <dbReference type="NCBI Taxonomy" id="111803"/>
    <lineage>
        <taxon>Bacteria</taxon>
        <taxon>Bacillati</taxon>
        <taxon>Actinomycetota</taxon>
        <taxon>Actinomycetes</taxon>
        <taxon>Streptosporangiales</taxon>
        <taxon>Thermomonosporaceae</taxon>
        <taxon>Actinocorallia</taxon>
    </lineage>
</organism>
<dbReference type="InterPro" id="IPR025629">
    <property type="entry name" value="DUF4287"/>
</dbReference>